<protein>
    <submittedName>
        <fullName evidence="1">Protein FAM200B-like</fullName>
    </submittedName>
</protein>
<sequence length="119" mass="13910">MNNFPFLISKFRKYINEDKSLNIAEMWHELSPLKDFVNNTPRFFNICKLARLVLALPNSNGNKIGDKALNSVAVIRSSFQDNNINCISHKVESKHFELHNYKNLYEKKMNTAIKLSFFK</sequence>
<proteinExistence type="predicted"/>
<organism evidence="1 2">
    <name type="scientific">Aphis craccivora</name>
    <name type="common">Cowpea aphid</name>
    <dbReference type="NCBI Taxonomy" id="307492"/>
    <lineage>
        <taxon>Eukaryota</taxon>
        <taxon>Metazoa</taxon>
        <taxon>Ecdysozoa</taxon>
        <taxon>Arthropoda</taxon>
        <taxon>Hexapoda</taxon>
        <taxon>Insecta</taxon>
        <taxon>Pterygota</taxon>
        <taxon>Neoptera</taxon>
        <taxon>Paraneoptera</taxon>
        <taxon>Hemiptera</taxon>
        <taxon>Sternorrhyncha</taxon>
        <taxon>Aphidomorpha</taxon>
        <taxon>Aphidoidea</taxon>
        <taxon>Aphididae</taxon>
        <taxon>Aphidini</taxon>
        <taxon>Aphis</taxon>
        <taxon>Aphis</taxon>
    </lineage>
</organism>
<dbReference type="Proteomes" id="UP000478052">
    <property type="component" value="Unassembled WGS sequence"/>
</dbReference>
<gene>
    <name evidence="1" type="ORF">FWK35_00015675</name>
</gene>
<accession>A0A6G0Y6G1</accession>
<name>A0A6G0Y6G1_APHCR</name>
<keyword evidence="2" id="KW-1185">Reference proteome</keyword>
<evidence type="ECO:0000313" key="2">
    <source>
        <dbReference type="Proteomes" id="UP000478052"/>
    </source>
</evidence>
<evidence type="ECO:0000313" key="1">
    <source>
        <dbReference type="EMBL" id="KAF0750057.1"/>
    </source>
</evidence>
<dbReference type="EMBL" id="VUJU01005868">
    <property type="protein sequence ID" value="KAF0750057.1"/>
    <property type="molecule type" value="Genomic_DNA"/>
</dbReference>
<comment type="caution">
    <text evidence="1">The sequence shown here is derived from an EMBL/GenBank/DDBJ whole genome shotgun (WGS) entry which is preliminary data.</text>
</comment>
<dbReference type="AlphaFoldDB" id="A0A6G0Y6G1"/>
<reference evidence="1 2" key="1">
    <citation type="submission" date="2019-08" db="EMBL/GenBank/DDBJ databases">
        <title>Whole genome of Aphis craccivora.</title>
        <authorList>
            <person name="Voronova N.V."/>
            <person name="Shulinski R.S."/>
            <person name="Bandarenka Y.V."/>
            <person name="Zhorov D.G."/>
            <person name="Warner D."/>
        </authorList>
    </citation>
    <scope>NUCLEOTIDE SEQUENCE [LARGE SCALE GENOMIC DNA]</scope>
    <source>
        <strain evidence="1">180601</strain>
        <tissue evidence="1">Whole Body</tissue>
    </source>
</reference>